<dbReference type="Pfam" id="PF07859">
    <property type="entry name" value="Abhydrolase_3"/>
    <property type="match status" value="1"/>
</dbReference>
<proteinExistence type="inferred from homology"/>
<dbReference type="Proteomes" id="UP000006729">
    <property type="component" value="Chromosome 1"/>
</dbReference>
<accession>A0A2K2C2W9</accession>
<dbReference type="InParanoid" id="A0A2K2C2W9"/>
<dbReference type="Gene3D" id="3.40.50.1820">
    <property type="entry name" value="alpha/beta hydrolase"/>
    <property type="match status" value="1"/>
</dbReference>
<evidence type="ECO:0000313" key="3">
    <source>
        <dbReference type="EMBL" id="PNT56381.1"/>
    </source>
</evidence>
<dbReference type="GO" id="GO:0016787">
    <property type="term" value="F:hydrolase activity"/>
    <property type="evidence" value="ECO:0007669"/>
    <property type="project" value="InterPro"/>
</dbReference>
<dbReference type="InterPro" id="IPR029058">
    <property type="entry name" value="AB_hydrolase_fold"/>
</dbReference>
<feature type="domain" description="Alpha/beta hydrolase fold-3" evidence="2">
    <location>
        <begin position="1"/>
        <end position="79"/>
    </location>
</feature>
<name>A0A2K2C2W9_POPTR</name>
<evidence type="ECO:0000259" key="2">
    <source>
        <dbReference type="Pfam" id="PF07859"/>
    </source>
</evidence>
<comment type="similarity">
    <text evidence="1">Belongs to the 'GDXG' lipolytic enzyme family.</text>
</comment>
<organism evidence="3 4">
    <name type="scientific">Populus trichocarpa</name>
    <name type="common">Western balsam poplar</name>
    <name type="synonym">Populus balsamifera subsp. trichocarpa</name>
    <dbReference type="NCBI Taxonomy" id="3694"/>
    <lineage>
        <taxon>Eukaryota</taxon>
        <taxon>Viridiplantae</taxon>
        <taxon>Streptophyta</taxon>
        <taxon>Embryophyta</taxon>
        <taxon>Tracheophyta</taxon>
        <taxon>Spermatophyta</taxon>
        <taxon>Magnoliopsida</taxon>
        <taxon>eudicotyledons</taxon>
        <taxon>Gunneridae</taxon>
        <taxon>Pentapetalae</taxon>
        <taxon>rosids</taxon>
        <taxon>fabids</taxon>
        <taxon>Malpighiales</taxon>
        <taxon>Salicaceae</taxon>
        <taxon>Saliceae</taxon>
        <taxon>Populus</taxon>
    </lineage>
</organism>
<dbReference type="SUPFAM" id="SSF53474">
    <property type="entry name" value="alpha/beta-Hydrolases"/>
    <property type="match status" value="1"/>
</dbReference>
<protein>
    <recommendedName>
        <fullName evidence="2">Alpha/beta hydrolase fold-3 domain-containing protein</fullName>
    </recommendedName>
</protein>
<evidence type="ECO:0000313" key="4">
    <source>
        <dbReference type="Proteomes" id="UP000006729"/>
    </source>
</evidence>
<reference evidence="3 4" key="1">
    <citation type="journal article" date="2006" name="Science">
        <title>The genome of black cottonwood, Populus trichocarpa (Torr. &amp; Gray).</title>
        <authorList>
            <person name="Tuskan G.A."/>
            <person name="Difazio S."/>
            <person name="Jansson S."/>
            <person name="Bohlmann J."/>
            <person name="Grigoriev I."/>
            <person name="Hellsten U."/>
            <person name="Putnam N."/>
            <person name="Ralph S."/>
            <person name="Rombauts S."/>
            <person name="Salamov A."/>
            <person name="Schein J."/>
            <person name="Sterck L."/>
            <person name="Aerts A."/>
            <person name="Bhalerao R.R."/>
            <person name="Bhalerao R.P."/>
            <person name="Blaudez D."/>
            <person name="Boerjan W."/>
            <person name="Brun A."/>
            <person name="Brunner A."/>
            <person name="Busov V."/>
            <person name="Campbell M."/>
            <person name="Carlson J."/>
            <person name="Chalot M."/>
            <person name="Chapman J."/>
            <person name="Chen G.L."/>
            <person name="Cooper D."/>
            <person name="Coutinho P.M."/>
            <person name="Couturier J."/>
            <person name="Covert S."/>
            <person name="Cronk Q."/>
            <person name="Cunningham R."/>
            <person name="Davis J."/>
            <person name="Degroeve S."/>
            <person name="Dejardin A."/>
            <person name="Depamphilis C."/>
            <person name="Detter J."/>
            <person name="Dirks B."/>
            <person name="Dubchak I."/>
            <person name="Duplessis S."/>
            <person name="Ehlting J."/>
            <person name="Ellis B."/>
            <person name="Gendler K."/>
            <person name="Goodstein D."/>
            <person name="Gribskov M."/>
            <person name="Grimwood J."/>
            <person name="Groover A."/>
            <person name="Gunter L."/>
            <person name="Hamberger B."/>
            <person name="Heinze B."/>
            <person name="Helariutta Y."/>
            <person name="Henrissat B."/>
            <person name="Holligan D."/>
            <person name="Holt R."/>
            <person name="Huang W."/>
            <person name="Islam-Faridi N."/>
            <person name="Jones S."/>
            <person name="Jones-Rhoades M."/>
            <person name="Jorgensen R."/>
            <person name="Joshi C."/>
            <person name="Kangasjarvi J."/>
            <person name="Karlsson J."/>
            <person name="Kelleher C."/>
            <person name="Kirkpatrick R."/>
            <person name="Kirst M."/>
            <person name="Kohler A."/>
            <person name="Kalluri U."/>
            <person name="Larimer F."/>
            <person name="Leebens-Mack J."/>
            <person name="Leple J.C."/>
            <person name="Locascio P."/>
            <person name="Lou Y."/>
            <person name="Lucas S."/>
            <person name="Martin F."/>
            <person name="Montanini B."/>
            <person name="Napoli C."/>
            <person name="Nelson D.R."/>
            <person name="Nelson C."/>
            <person name="Nieminen K."/>
            <person name="Nilsson O."/>
            <person name="Pereda V."/>
            <person name="Peter G."/>
            <person name="Philippe R."/>
            <person name="Pilate G."/>
            <person name="Poliakov A."/>
            <person name="Razumovskaya J."/>
            <person name="Richardson P."/>
            <person name="Rinaldi C."/>
            <person name="Ritland K."/>
            <person name="Rouze P."/>
            <person name="Ryaboy D."/>
            <person name="Schmutz J."/>
            <person name="Schrader J."/>
            <person name="Segerman B."/>
            <person name="Shin H."/>
            <person name="Siddiqui A."/>
            <person name="Sterky F."/>
            <person name="Terry A."/>
            <person name="Tsai C.J."/>
            <person name="Uberbacher E."/>
            <person name="Unneberg P."/>
            <person name="Vahala J."/>
            <person name="Wall K."/>
            <person name="Wessler S."/>
            <person name="Yang G."/>
            <person name="Yin T."/>
            <person name="Douglas C."/>
            <person name="Marra M."/>
            <person name="Sandberg G."/>
            <person name="Van de Peer Y."/>
            <person name="Rokhsar D."/>
        </authorList>
    </citation>
    <scope>NUCLEOTIDE SEQUENCE [LARGE SCALE GENOMIC DNA]</scope>
    <source>
        <strain evidence="4">cv. Nisqually</strain>
    </source>
</reference>
<dbReference type="InterPro" id="IPR050466">
    <property type="entry name" value="Carboxylest/Gibb_receptor"/>
</dbReference>
<dbReference type="InterPro" id="IPR013094">
    <property type="entry name" value="AB_hydrolase_3"/>
</dbReference>
<evidence type="ECO:0000256" key="1">
    <source>
        <dbReference type="ARBA" id="ARBA00010515"/>
    </source>
</evidence>
<sequence>MLQFHGGGFVKGSNESLARTSTNPTSPEVNDHCHDIIVVVVGYRLAPETRNPGAFEDGFKVLNWLAKQSNLAACGIVDAQSHIFYSFDASMVKPWLAAHGDPSRYPFGLTCLFCSSSI</sequence>
<dbReference type="STRING" id="3694.A0A2K2C2W9"/>
<dbReference type="PANTHER" id="PTHR23024:SF639">
    <property type="entry name" value="CARBOXYLESTERASE 11-RELATED"/>
    <property type="match status" value="1"/>
</dbReference>
<keyword evidence="4" id="KW-1185">Reference proteome</keyword>
<dbReference type="EMBL" id="CM009290">
    <property type="protein sequence ID" value="PNT56381.1"/>
    <property type="molecule type" value="Genomic_DNA"/>
</dbReference>
<dbReference type="PANTHER" id="PTHR23024">
    <property type="entry name" value="ARYLACETAMIDE DEACETYLASE"/>
    <property type="match status" value="1"/>
</dbReference>
<gene>
    <name evidence="3" type="ORF">POPTR_001G243000</name>
</gene>
<dbReference type="AlphaFoldDB" id="A0A2K2C2W9"/>